<dbReference type="AlphaFoldDB" id="A0A6F8Y5D2"/>
<dbReference type="Pfam" id="PF13086">
    <property type="entry name" value="AAA_11"/>
    <property type="match status" value="1"/>
</dbReference>
<evidence type="ECO:0000256" key="2">
    <source>
        <dbReference type="ARBA" id="ARBA00022741"/>
    </source>
</evidence>
<keyword evidence="8" id="KW-1185">Reference proteome</keyword>
<keyword evidence="4" id="KW-0347">Helicase</keyword>
<dbReference type="Gene3D" id="3.40.50.300">
    <property type="entry name" value="P-loop containing nucleotide triphosphate hydrolases"/>
    <property type="match status" value="3"/>
</dbReference>
<evidence type="ECO:0000313" key="7">
    <source>
        <dbReference type="EMBL" id="BCB81233.1"/>
    </source>
</evidence>
<evidence type="ECO:0000313" key="8">
    <source>
        <dbReference type="Proteomes" id="UP000502508"/>
    </source>
</evidence>
<dbReference type="EMBL" id="AP022870">
    <property type="protein sequence ID" value="BCB81233.1"/>
    <property type="molecule type" value="Genomic_DNA"/>
</dbReference>
<dbReference type="KEGG" id="pfla:Pflav_076430"/>
<dbReference type="Proteomes" id="UP000502508">
    <property type="component" value="Chromosome"/>
</dbReference>
<dbReference type="CDD" id="cd18808">
    <property type="entry name" value="SF1_C_Upf1"/>
    <property type="match status" value="1"/>
</dbReference>
<dbReference type="PANTHER" id="PTHR43788">
    <property type="entry name" value="DNA2/NAM7 HELICASE FAMILY MEMBER"/>
    <property type="match status" value="1"/>
</dbReference>
<keyword evidence="5" id="KW-0067">ATP-binding</keyword>
<dbReference type="InterPro" id="IPR041677">
    <property type="entry name" value="DNA2/NAM7_AAA_11"/>
</dbReference>
<dbReference type="InterPro" id="IPR027417">
    <property type="entry name" value="P-loop_NTPase"/>
</dbReference>
<evidence type="ECO:0000259" key="6">
    <source>
        <dbReference type="SMART" id="SM00382"/>
    </source>
</evidence>
<sequence>MLSGEPVVLVPPAPIALTPGRTFATKYAETRQRFPFLPDVVPLVAELNQLVPAGGVPVSVDQPRGGKGGWIRFYARRCCIAVRPSQHGDVFFLEFIEPMNLQNHGRLARSALRIAPRGWIYSPMLNGVPPGCLAPDRQIRDAWQQLRGQPGQPTTERRPSTHDAFCDALETVVEGGRQIDVAKDQARPLMAYYEVKSAAESRRSGAGIYVFLTSLPAQVERGAMVELRQAPDLRGRVQTVDGERLTVRFDMAVDRRRIPAQGELVVSGSDLIPRIQRDAIAKLRAGQTPNPRLLALMADLAFVPYPGPRGETAAAQPVEDLNDGQLEAFRRALSVPDMLLVLGPPGTGKTRTIVEIARAAAARGERVLVASQGNTAVDNVVEKLPAVLTVIRVGNEERIGNAVMHKTLASAAVALQKRVLSKSDAMAQRLAPWSSEPSPATGWLRRLDDALTAAANARSAHAAAVESHQAAVTGVENRFAPLVEQSRLAWDVARKEEATLSAQVQKLTTQLQRDQDRVTGLLGFVYRWRAGRRQKRLAELTPRADQARAVLAQAHQTFTSRTAELRRAVTEDPAVRHAAGQVTAATDILSRAQDGASEPARRYARLLAGVVPVPPVPEGIDELLAFADWCRRLHPMLQNRARLLQDWRQKLTEPSEQLHAELIRYADVIGATCIGVGVQKNLISDLEFDLVIIDEAGQIPLASTLVPLVHARRAVLVGDHRQLPPFVDDEVRQWLQRRDPATSGGDPAQLTDLLTRSAFERLITRAPAAHQVLLDRQRRMPQVLADFVSAQFYEGKLGTDTKPGPPSPVFRSPLALIDTADLPPRERTERRRSRSETWQVAGCDNVAEANLVLDLVQWYARHGREWAVIAPYKAQVALLAQRLRAMLGETAIVDRIGTVDTFQGRECDIVLYSFTRSNDAGRVGFLSELRRLNVAVTRAREQLILIGDFSTLVRAQDPGFRVLASNLLAYVQRHGDVVPSRQLRDRLP</sequence>
<dbReference type="SMART" id="SM00382">
    <property type="entry name" value="AAA"/>
    <property type="match status" value="1"/>
</dbReference>
<dbReference type="RefSeq" id="WP_173041155.1">
    <property type="nucleotide sequence ID" value="NZ_AP022870.1"/>
</dbReference>
<dbReference type="InterPro" id="IPR003593">
    <property type="entry name" value="AAA+_ATPase"/>
</dbReference>
<dbReference type="InterPro" id="IPR050534">
    <property type="entry name" value="Coronavir_polyprotein_1ab"/>
</dbReference>
<organism evidence="7 8">
    <name type="scientific">Phytohabitans flavus</name>
    <dbReference type="NCBI Taxonomy" id="1076124"/>
    <lineage>
        <taxon>Bacteria</taxon>
        <taxon>Bacillati</taxon>
        <taxon>Actinomycetota</taxon>
        <taxon>Actinomycetes</taxon>
        <taxon>Micromonosporales</taxon>
        <taxon>Micromonosporaceae</taxon>
    </lineage>
</organism>
<dbReference type="GO" id="GO:0016787">
    <property type="term" value="F:hydrolase activity"/>
    <property type="evidence" value="ECO:0007669"/>
    <property type="project" value="UniProtKB-KW"/>
</dbReference>
<dbReference type="GO" id="GO:0005524">
    <property type="term" value="F:ATP binding"/>
    <property type="evidence" value="ECO:0007669"/>
    <property type="project" value="UniProtKB-KW"/>
</dbReference>
<dbReference type="Pfam" id="PF13087">
    <property type="entry name" value="AAA_12"/>
    <property type="match status" value="1"/>
</dbReference>
<keyword evidence="2" id="KW-0547">Nucleotide-binding</keyword>
<gene>
    <name evidence="7" type="ORF">Pflav_076430</name>
</gene>
<name>A0A6F8Y5D2_9ACTN</name>
<comment type="similarity">
    <text evidence="1">Belongs to the DNA2/NAM7 helicase family.</text>
</comment>
<dbReference type="GO" id="GO:0043139">
    <property type="term" value="F:5'-3' DNA helicase activity"/>
    <property type="evidence" value="ECO:0007669"/>
    <property type="project" value="TreeGrafter"/>
</dbReference>
<evidence type="ECO:0000256" key="5">
    <source>
        <dbReference type="ARBA" id="ARBA00022840"/>
    </source>
</evidence>
<dbReference type="CDD" id="cd17934">
    <property type="entry name" value="DEXXQc_Upf1-like"/>
    <property type="match status" value="1"/>
</dbReference>
<keyword evidence="3" id="KW-0378">Hydrolase</keyword>
<evidence type="ECO:0000256" key="1">
    <source>
        <dbReference type="ARBA" id="ARBA00007913"/>
    </source>
</evidence>
<evidence type="ECO:0000256" key="4">
    <source>
        <dbReference type="ARBA" id="ARBA00022806"/>
    </source>
</evidence>
<reference evidence="7 8" key="2">
    <citation type="submission" date="2020-03" db="EMBL/GenBank/DDBJ databases">
        <authorList>
            <person name="Ichikawa N."/>
            <person name="Kimura A."/>
            <person name="Kitahashi Y."/>
            <person name="Uohara A."/>
        </authorList>
    </citation>
    <scope>NUCLEOTIDE SEQUENCE [LARGE SCALE GENOMIC DNA]</scope>
    <source>
        <strain evidence="7 8">NBRC 107702</strain>
    </source>
</reference>
<dbReference type="PANTHER" id="PTHR43788:SF8">
    <property type="entry name" value="DNA-BINDING PROTEIN SMUBP-2"/>
    <property type="match status" value="1"/>
</dbReference>
<feature type="domain" description="AAA+ ATPase" evidence="6">
    <location>
        <begin position="335"/>
        <end position="843"/>
    </location>
</feature>
<proteinExistence type="inferred from homology"/>
<accession>A0A6F8Y5D2</accession>
<dbReference type="SUPFAM" id="SSF52540">
    <property type="entry name" value="P-loop containing nucleoside triphosphate hydrolases"/>
    <property type="match status" value="1"/>
</dbReference>
<evidence type="ECO:0000256" key="3">
    <source>
        <dbReference type="ARBA" id="ARBA00022801"/>
    </source>
</evidence>
<dbReference type="InterPro" id="IPR047187">
    <property type="entry name" value="SF1_C_Upf1"/>
</dbReference>
<protein>
    <recommendedName>
        <fullName evidence="6">AAA+ ATPase domain-containing protein</fullName>
    </recommendedName>
</protein>
<reference evidence="7 8" key="1">
    <citation type="submission" date="2020-03" db="EMBL/GenBank/DDBJ databases">
        <title>Whole genome shotgun sequence of Phytohabitans flavus NBRC 107702.</title>
        <authorList>
            <person name="Komaki H."/>
            <person name="Tamura T."/>
        </authorList>
    </citation>
    <scope>NUCLEOTIDE SEQUENCE [LARGE SCALE GENOMIC DNA]</scope>
    <source>
        <strain evidence="7 8">NBRC 107702</strain>
    </source>
</reference>
<dbReference type="InterPro" id="IPR041679">
    <property type="entry name" value="DNA2/NAM7-like_C"/>
</dbReference>